<gene>
    <name evidence="3" type="ORF">I6J37_12365</name>
</gene>
<protein>
    <submittedName>
        <fullName evidence="3">Uncharacterized protein</fullName>
    </submittedName>
</protein>
<feature type="transmembrane region" description="Helical" evidence="2">
    <location>
        <begin position="155"/>
        <end position="179"/>
    </location>
</feature>
<evidence type="ECO:0000313" key="4">
    <source>
        <dbReference type="Proteomes" id="UP000627155"/>
    </source>
</evidence>
<keyword evidence="4" id="KW-1185">Reference proteome</keyword>
<organism evidence="3 4">
    <name type="scientific">Mammaliicoccus vitulinus</name>
    <dbReference type="NCBI Taxonomy" id="71237"/>
    <lineage>
        <taxon>Bacteria</taxon>
        <taxon>Bacillati</taxon>
        <taxon>Bacillota</taxon>
        <taxon>Bacilli</taxon>
        <taxon>Bacillales</taxon>
        <taxon>Staphylococcaceae</taxon>
        <taxon>Mammaliicoccus</taxon>
    </lineage>
</organism>
<dbReference type="EMBL" id="CP069486">
    <property type="protein sequence ID" value="QRO84953.1"/>
    <property type="molecule type" value="Genomic_DNA"/>
</dbReference>
<evidence type="ECO:0000256" key="1">
    <source>
        <dbReference type="SAM" id="MobiDB-lite"/>
    </source>
</evidence>
<keyword evidence="2" id="KW-0812">Transmembrane</keyword>
<proteinExistence type="predicted"/>
<keyword evidence="2" id="KW-1133">Transmembrane helix</keyword>
<reference evidence="3 4" key="1">
    <citation type="submission" date="2021-02" db="EMBL/GenBank/DDBJ databases">
        <title>FDA dAtabase for Regulatory Grade micrObial Sequences (FDA-ARGOS): Supporting development and validation of Infectious Disease Dx tests.</title>
        <authorList>
            <person name="Sproer C."/>
            <person name="Gronow S."/>
            <person name="Severitt S."/>
            <person name="Schroder I."/>
            <person name="Tallon L."/>
            <person name="Sadzewicz L."/>
            <person name="Zhao X."/>
            <person name="Boylan J."/>
            <person name="Ott S."/>
            <person name="Bowen H."/>
            <person name="Vavikolanu K."/>
            <person name="Mehta A."/>
            <person name="Aluvathingal J."/>
            <person name="Nadendla S."/>
            <person name="Lowell S."/>
            <person name="Myers T."/>
            <person name="Yan Y."/>
            <person name="Sichtig H."/>
        </authorList>
    </citation>
    <scope>NUCLEOTIDE SEQUENCE [LARGE SCALE GENOMIC DNA]</scope>
    <source>
        <strain evidence="3 4">FDAARGOS_1207</strain>
    </source>
</reference>
<accession>A0ABX7HFM1</accession>
<keyword evidence="2" id="KW-0472">Membrane</keyword>
<evidence type="ECO:0000313" key="3">
    <source>
        <dbReference type="EMBL" id="QRO84953.1"/>
    </source>
</evidence>
<name>A0ABX7HFM1_9STAP</name>
<dbReference type="Proteomes" id="UP000627155">
    <property type="component" value="Chromosome"/>
</dbReference>
<dbReference type="RefSeq" id="WP_204107825.1">
    <property type="nucleotide sequence ID" value="NZ_CBCPHH010000017.1"/>
</dbReference>
<feature type="region of interest" description="Disordered" evidence="1">
    <location>
        <begin position="97"/>
        <end position="120"/>
    </location>
</feature>
<sequence length="231" mass="26269">MKYYKYFTCSIAATMLITATDPIYSEANITPNQKSELDVKSVNGNTVEFNNGEKAVQFNNKIITKNKDNKVEFEVYKIDDNNVKVINKKTGETETISKDSEDVVSPQKSEDSINVQQTSTSNSNNINYIQTKSSGYKFNYQRKNSTNLRTNRVSLAASILASFAGVAVSVMVGVATYYVSTKAKQAFWIEKVYSKPRGKHRRSVKTNYVYYKYHNYTKHVKTISKVREYVG</sequence>
<evidence type="ECO:0000256" key="2">
    <source>
        <dbReference type="SAM" id="Phobius"/>
    </source>
</evidence>